<protein>
    <submittedName>
        <fullName evidence="2">GNAT family N-acetyltransferase</fullName>
    </submittedName>
</protein>
<keyword evidence="3" id="KW-1185">Reference proteome</keyword>
<dbReference type="EMBL" id="CP107006">
    <property type="protein sequence ID" value="UYQ94989.1"/>
    <property type="molecule type" value="Genomic_DNA"/>
</dbReference>
<feature type="domain" description="N-acetyltransferase" evidence="1">
    <location>
        <begin position="16"/>
        <end position="76"/>
    </location>
</feature>
<sequence length="78" mass="8956">MSNRTFDPFPLLTTQRLTLRQLRIDDDTAIFTLRADEEVGKYLNRQPATTIHDARNFISRINENAAKGNAVHWAITLT</sequence>
<dbReference type="Gene3D" id="3.40.630.30">
    <property type="match status" value="1"/>
</dbReference>
<accession>A0ABY6J9Y8</accession>
<evidence type="ECO:0000313" key="3">
    <source>
        <dbReference type="Proteomes" id="UP001162741"/>
    </source>
</evidence>
<gene>
    <name evidence="2" type="ORF">MKQ68_07765</name>
</gene>
<organism evidence="2 3">
    <name type="scientific">Chitinophaga horti</name>
    <dbReference type="NCBI Taxonomy" id="2920382"/>
    <lineage>
        <taxon>Bacteria</taxon>
        <taxon>Pseudomonadati</taxon>
        <taxon>Bacteroidota</taxon>
        <taxon>Chitinophagia</taxon>
        <taxon>Chitinophagales</taxon>
        <taxon>Chitinophagaceae</taxon>
        <taxon>Chitinophaga</taxon>
    </lineage>
</organism>
<proteinExistence type="predicted"/>
<dbReference type="RefSeq" id="WP_264282797.1">
    <property type="nucleotide sequence ID" value="NZ_CP107006.1"/>
</dbReference>
<evidence type="ECO:0000259" key="1">
    <source>
        <dbReference type="Pfam" id="PF13302"/>
    </source>
</evidence>
<dbReference type="InterPro" id="IPR000182">
    <property type="entry name" value="GNAT_dom"/>
</dbReference>
<dbReference type="InterPro" id="IPR016181">
    <property type="entry name" value="Acyl_CoA_acyltransferase"/>
</dbReference>
<evidence type="ECO:0000313" key="2">
    <source>
        <dbReference type="EMBL" id="UYQ94989.1"/>
    </source>
</evidence>
<dbReference type="Proteomes" id="UP001162741">
    <property type="component" value="Chromosome"/>
</dbReference>
<dbReference type="SUPFAM" id="SSF55729">
    <property type="entry name" value="Acyl-CoA N-acyltransferases (Nat)"/>
    <property type="match status" value="1"/>
</dbReference>
<reference evidence="2" key="1">
    <citation type="submission" date="2022-10" db="EMBL/GenBank/DDBJ databases">
        <title>Chitinophaga sp. nov., isolated from soil.</title>
        <authorList>
            <person name="Jeon C.O."/>
        </authorList>
    </citation>
    <scope>NUCLEOTIDE SEQUENCE</scope>
    <source>
        <strain evidence="2">R8</strain>
    </source>
</reference>
<dbReference type="Pfam" id="PF13302">
    <property type="entry name" value="Acetyltransf_3"/>
    <property type="match status" value="1"/>
</dbReference>
<name>A0ABY6J9Y8_9BACT</name>